<dbReference type="EMBL" id="JAOWKW010000004">
    <property type="protein sequence ID" value="MCV2878331.1"/>
    <property type="molecule type" value="Genomic_DNA"/>
</dbReference>
<accession>A0ABT2ZXF7</accession>
<dbReference type="InterPro" id="IPR029058">
    <property type="entry name" value="AB_hydrolase_fold"/>
</dbReference>
<proteinExistence type="predicted"/>
<dbReference type="RefSeq" id="WP_263847366.1">
    <property type="nucleotide sequence ID" value="NZ_JAOWKW010000004.1"/>
</dbReference>
<keyword evidence="2" id="KW-1185">Reference proteome</keyword>
<dbReference type="Proteomes" id="UP001526166">
    <property type="component" value="Unassembled WGS sequence"/>
</dbReference>
<reference evidence="1 2" key="1">
    <citation type="submission" date="2022-10" db="EMBL/GenBank/DDBJ databases">
        <title>Sinirhodobacter sp. nov., isolated from ocean surface sediments.</title>
        <authorList>
            <person name="He W."/>
            <person name="Wang L."/>
            <person name="Zhang D.-F."/>
        </authorList>
    </citation>
    <scope>NUCLEOTIDE SEQUENCE [LARGE SCALE GENOMIC DNA]</scope>
    <source>
        <strain evidence="1 2">WL0115</strain>
    </source>
</reference>
<dbReference type="Gene3D" id="3.40.50.1820">
    <property type="entry name" value="alpha/beta hydrolase"/>
    <property type="match status" value="1"/>
</dbReference>
<comment type="caution">
    <text evidence="1">The sequence shown here is derived from an EMBL/GenBank/DDBJ whole genome shotgun (WGS) entry which is preliminary data.</text>
</comment>
<evidence type="ECO:0000313" key="2">
    <source>
        <dbReference type="Proteomes" id="UP001526166"/>
    </source>
</evidence>
<dbReference type="SUPFAM" id="SSF53474">
    <property type="entry name" value="alpha/beta-Hydrolases"/>
    <property type="match status" value="1"/>
</dbReference>
<evidence type="ECO:0000313" key="1">
    <source>
        <dbReference type="EMBL" id="MCV2878331.1"/>
    </source>
</evidence>
<protein>
    <submittedName>
        <fullName evidence="1">Phosphoadenosine phosphosulfate reductase</fullName>
    </submittedName>
</protein>
<name>A0ABT2ZXF7_9RHOB</name>
<gene>
    <name evidence="1" type="ORF">OE699_05645</name>
</gene>
<sequence length="313" mass="35506">MPEVSEATDLDRAKWRNELIRIGDEGGFFREIGGEHTALHVRAGGTLVVTFENLDHVFEHSGNRLPWGFEFVRSHGWSILGLMAHDWTWYRDPAVHNFFDTLRDEGFFKQFSRVIFYGASMGGYAAAAFSAAAPGATVITISPQATLDKTIVPWETRYSKAWHRDFSGRYGFAPDSLRSAEKVYLLFDPLAELDANHAALFEGENINTLHCRMMGHRIASAMQGMDILKPVIESAIDGSLTAADFYGALRRRRTYARYLKEMLARLDKRGNPWLMSLYCQHYLATRRGPMFRKHLNAANEELVRQGRKIPGSV</sequence>
<organism evidence="1 2">
    <name type="scientific">Sedimentimonas flavescens</name>
    <dbReference type="NCBI Taxonomy" id="2851012"/>
    <lineage>
        <taxon>Bacteria</taxon>
        <taxon>Pseudomonadati</taxon>
        <taxon>Pseudomonadota</taxon>
        <taxon>Alphaproteobacteria</taxon>
        <taxon>Rhodobacterales</taxon>
        <taxon>Rhodobacter group</taxon>
        <taxon>Sedimentimonas</taxon>
    </lineage>
</organism>